<protein>
    <recommendedName>
        <fullName evidence="1">SHOCT domain-containing protein</fullName>
    </recommendedName>
</protein>
<evidence type="ECO:0000313" key="3">
    <source>
        <dbReference type="Proteomes" id="UP000217257"/>
    </source>
</evidence>
<dbReference type="EMBL" id="CP022098">
    <property type="protein sequence ID" value="ATB40020.1"/>
    <property type="molecule type" value="Genomic_DNA"/>
</dbReference>
<proteinExistence type="predicted"/>
<name>A0A250J8Z2_9BACT</name>
<dbReference type="Pfam" id="PF09851">
    <property type="entry name" value="SHOCT"/>
    <property type="match status" value="1"/>
</dbReference>
<sequence>MPELTSEGHRAVAELAQRHGVSGEAVRVLLEALAVGGGTQAQFNHPELGGLGQWSQGGMLMVGNMFDHALKARVDALCVELARRMRMEPLLAPATSGASWWPAEFGEPTSSGAQGTLRYAYFPDHRRLVIQRSGQVTIHDTGEHRISGVSQQQGAGQSLTLTSQYGPIRLSELPVIAPAPVGPTNPPAIPATAPSTDPLSLIERLAELRDKGALTEEEFAAKKAELLSRL</sequence>
<reference evidence="2 3" key="1">
    <citation type="submission" date="2017-06" db="EMBL/GenBank/DDBJ databases">
        <title>Sequencing and comparative analysis of myxobacterial genomes.</title>
        <authorList>
            <person name="Rupp O."/>
            <person name="Goesmann A."/>
            <person name="Sogaard-Andersen L."/>
        </authorList>
    </citation>
    <scope>NUCLEOTIDE SEQUENCE [LARGE SCALE GENOMIC DNA]</scope>
    <source>
        <strain evidence="2 3">DSM 52655</strain>
    </source>
</reference>
<evidence type="ECO:0000259" key="1">
    <source>
        <dbReference type="Pfam" id="PF09851"/>
    </source>
</evidence>
<accession>A0A250J8Z2</accession>
<feature type="domain" description="SHOCT" evidence="1">
    <location>
        <begin position="202"/>
        <end position="227"/>
    </location>
</feature>
<evidence type="ECO:0000313" key="2">
    <source>
        <dbReference type="EMBL" id="ATB40020.1"/>
    </source>
</evidence>
<dbReference type="KEGG" id="cfus:CYFUS_005468"/>
<dbReference type="Proteomes" id="UP000217257">
    <property type="component" value="Chromosome"/>
</dbReference>
<dbReference type="InterPro" id="IPR018649">
    <property type="entry name" value="SHOCT"/>
</dbReference>
<dbReference type="RefSeq" id="WP_095987965.1">
    <property type="nucleotide sequence ID" value="NZ_CP022098.1"/>
</dbReference>
<dbReference type="AlphaFoldDB" id="A0A250J8Z2"/>
<gene>
    <name evidence="2" type="ORF">CYFUS_005468</name>
</gene>
<organism evidence="2 3">
    <name type="scientific">Cystobacter fuscus</name>
    <dbReference type="NCBI Taxonomy" id="43"/>
    <lineage>
        <taxon>Bacteria</taxon>
        <taxon>Pseudomonadati</taxon>
        <taxon>Myxococcota</taxon>
        <taxon>Myxococcia</taxon>
        <taxon>Myxococcales</taxon>
        <taxon>Cystobacterineae</taxon>
        <taxon>Archangiaceae</taxon>
        <taxon>Cystobacter</taxon>
    </lineage>
</organism>